<feature type="compositionally biased region" description="Basic and acidic residues" evidence="1">
    <location>
        <begin position="1"/>
        <end position="17"/>
    </location>
</feature>
<reference evidence="2" key="1">
    <citation type="journal article" date="2014" name="Front. Microbiol.">
        <title>High frequency of phylogenetically diverse reductive dehalogenase-homologous genes in deep subseafloor sedimentary metagenomes.</title>
        <authorList>
            <person name="Kawai M."/>
            <person name="Futagami T."/>
            <person name="Toyoda A."/>
            <person name="Takaki Y."/>
            <person name="Nishi S."/>
            <person name="Hori S."/>
            <person name="Arai W."/>
            <person name="Tsubouchi T."/>
            <person name="Morono Y."/>
            <person name="Uchiyama I."/>
            <person name="Ito T."/>
            <person name="Fujiyama A."/>
            <person name="Inagaki F."/>
            <person name="Takami H."/>
        </authorList>
    </citation>
    <scope>NUCLEOTIDE SEQUENCE</scope>
    <source>
        <strain evidence="2">Expedition CK06-06</strain>
    </source>
</reference>
<accession>X0V362</accession>
<feature type="compositionally biased region" description="Low complexity" evidence="1">
    <location>
        <begin position="115"/>
        <end position="138"/>
    </location>
</feature>
<feature type="non-terminal residue" evidence="2">
    <location>
        <position position="267"/>
    </location>
</feature>
<evidence type="ECO:0000313" key="2">
    <source>
        <dbReference type="EMBL" id="GAG12535.1"/>
    </source>
</evidence>
<sequence length="267" mass="28822">DLERKRNTTKTASDRPKTIFPTLPFTKNKAPTANPFAAQGTDPAKATATPRIIIEEEGNTPRSPGIPGSMPKAATARPAGRLTPLPPLGAHNANASQPLSPGLSILTPPTGRPQSLPRSAASLAPPAAHLTAPPLTSPHAPRTAADSTRQQSDAMLLDARKALGHGDVRRSQHLAQQARSLGLKYGFQEDSPEKVLGAIEKYGQLMAQRPQRGTTEAFRRQYSRLMMEQAEALLTWKGFDDAERLAHQAVDQRVNYSPFEATPQKLL</sequence>
<dbReference type="EMBL" id="BARS01026185">
    <property type="protein sequence ID" value="GAG12535.1"/>
    <property type="molecule type" value="Genomic_DNA"/>
</dbReference>
<name>X0V362_9ZZZZ</name>
<protein>
    <submittedName>
        <fullName evidence="2">Uncharacterized protein</fullName>
    </submittedName>
</protein>
<dbReference type="AlphaFoldDB" id="X0V362"/>
<evidence type="ECO:0000256" key="1">
    <source>
        <dbReference type="SAM" id="MobiDB-lite"/>
    </source>
</evidence>
<feature type="non-terminal residue" evidence="2">
    <location>
        <position position="1"/>
    </location>
</feature>
<comment type="caution">
    <text evidence="2">The sequence shown here is derived from an EMBL/GenBank/DDBJ whole genome shotgun (WGS) entry which is preliminary data.</text>
</comment>
<proteinExistence type="predicted"/>
<organism evidence="2">
    <name type="scientific">marine sediment metagenome</name>
    <dbReference type="NCBI Taxonomy" id="412755"/>
    <lineage>
        <taxon>unclassified sequences</taxon>
        <taxon>metagenomes</taxon>
        <taxon>ecological metagenomes</taxon>
    </lineage>
</organism>
<feature type="region of interest" description="Disordered" evidence="1">
    <location>
        <begin position="1"/>
        <end position="151"/>
    </location>
</feature>
<gene>
    <name evidence="2" type="ORF">S01H1_41295</name>
</gene>